<accession>A0ABV1VXY4</accession>
<sequence length="222" mass="23831">MPPEYFCQPHRVFPTAVVLTGYPGVAEALYKKLKYPAVEASLVRGGQAQPMILVMLRPTVAPPRDTECMKRAARAADRDLLRPFFAQDLRAALLGHYRIGAGVGSWGVIGDSTGGYCALKLALEDPADYSAGVGLSADYAAPKDPTTDDLFGGSEKVRLANNLSWRLQHLPQAPVSLDRGSPARSILPGFPVPQLPLLTPEVTARVSQSHRHLPAAGPTPRC</sequence>
<protein>
    <submittedName>
        <fullName evidence="1">Alpha/beta hydrolase-fold protein</fullName>
    </submittedName>
</protein>
<dbReference type="GO" id="GO:0016787">
    <property type="term" value="F:hydrolase activity"/>
    <property type="evidence" value="ECO:0007669"/>
    <property type="project" value="UniProtKB-KW"/>
</dbReference>
<dbReference type="InterPro" id="IPR050583">
    <property type="entry name" value="Mycobacterial_A85_antigen"/>
</dbReference>
<dbReference type="Gene3D" id="3.40.50.1820">
    <property type="entry name" value="alpha/beta hydrolase"/>
    <property type="match status" value="1"/>
</dbReference>
<name>A0ABV1VXY4_9ACTN</name>
<comment type="caution">
    <text evidence="1">The sequence shown here is derived from an EMBL/GenBank/DDBJ whole genome shotgun (WGS) entry which is preliminary data.</text>
</comment>
<dbReference type="RefSeq" id="WP_086728720.1">
    <property type="nucleotide sequence ID" value="NZ_MUBM01000261.1"/>
</dbReference>
<evidence type="ECO:0000313" key="2">
    <source>
        <dbReference type="Proteomes" id="UP001458415"/>
    </source>
</evidence>
<dbReference type="PANTHER" id="PTHR48098:SF1">
    <property type="entry name" value="DIACYLGLYCEROL ACYLTRANSFERASE_MYCOLYLTRANSFERASE AG85A"/>
    <property type="match status" value="1"/>
</dbReference>
<keyword evidence="1" id="KW-0378">Hydrolase</keyword>
<keyword evidence="2" id="KW-1185">Reference proteome</keyword>
<evidence type="ECO:0000313" key="1">
    <source>
        <dbReference type="EMBL" id="MER6976808.1"/>
    </source>
</evidence>
<organism evidence="1 2">
    <name type="scientific">Streptomyces carpinensis</name>
    <dbReference type="NCBI Taxonomy" id="66369"/>
    <lineage>
        <taxon>Bacteria</taxon>
        <taxon>Bacillati</taxon>
        <taxon>Actinomycetota</taxon>
        <taxon>Actinomycetes</taxon>
        <taxon>Kitasatosporales</taxon>
        <taxon>Streptomycetaceae</taxon>
        <taxon>Streptomyces</taxon>
    </lineage>
</organism>
<dbReference type="PANTHER" id="PTHR48098">
    <property type="entry name" value="ENTEROCHELIN ESTERASE-RELATED"/>
    <property type="match status" value="1"/>
</dbReference>
<dbReference type="InterPro" id="IPR029058">
    <property type="entry name" value="AB_hydrolase_fold"/>
</dbReference>
<dbReference type="Proteomes" id="UP001458415">
    <property type="component" value="Unassembled WGS sequence"/>
</dbReference>
<gene>
    <name evidence="1" type="ORF">ABT317_07155</name>
</gene>
<dbReference type="Pfam" id="PF00756">
    <property type="entry name" value="Esterase"/>
    <property type="match status" value="1"/>
</dbReference>
<proteinExistence type="predicted"/>
<dbReference type="EMBL" id="JBEPCU010000069">
    <property type="protein sequence ID" value="MER6976808.1"/>
    <property type="molecule type" value="Genomic_DNA"/>
</dbReference>
<dbReference type="SUPFAM" id="SSF53474">
    <property type="entry name" value="alpha/beta-Hydrolases"/>
    <property type="match status" value="1"/>
</dbReference>
<reference evidence="1 2" key="1">
    <citation type="submission" date="2024-06" db="EMBL/GenBank/DDBJ databases">
        <title>The Natural Products Discovery Center: Release of the First 8490 Sequenced Strains for Exploring Actinobacteria Biosynthetic Diversity.</title>
        <authorList>
            <person name="Kalkreuter E."/>
            <person name="Kautsar S.A."/>
            <person name="Yang D."/>
            <person name="Bader C.D."/>
            <person name="Teijaro C.N."/>
            <person name="Fluegel L."/>
            <person name="Davis C.M."/>
            <person name="Simpson J.R."/>
            <person name="Lauterbach L."/>
            <person name="Steele A.D."/>
            <person name="Gui C."/>
            <person name="Meng S."/>
            <person name="Li G."/>
            <person name="Viehrig K."/>
            <person name="Ye F."/>
            <person name="Su P."/>
            <person name="Kiefer A.F."/>
            <person name="Nichols A."/>
            <person name="Cepeda A.J."/>
            <person name="Yan W."/>
            <person name="Fan B."/>
            <person name="Jiang Y."/>
            <person name="Adhikari A."/>
            <person name="Zheng C.-J."/>
            <person name="Schuster L."/>
            <person name="Cowan T.M."/>
            <person name="Smanski M.J."/>
            <person name="Chevrette M.G."/>
            <person name="De Carvalho L.P.S."/>
            <person name="Shen B."/>
        </authorList>
    </citation>
    <scope>NUCLEOTIDE SEQUENCE [LARGE SCALE GENOMIC DNA]</scope>
    <source>
        <strain evidence="1 2">NPDC000634</strain>
    </source>
</reference>
<dbReference type="InterPro" id="IPR000801">
    <property type="entry name" value="Esterase-like"/>
</dbReference>